<feature type="transmembrane region" description="Helical" evidence="9">
    <location>
        <begin position="43"/>
        <end position="64"/>
    </location>
</feature>
<protein>
    <recommendedName>
        <fullName evidence="10">Fringe-like glycosyltransferase domain-containing protein</fullName>
    </recommendedName>
</protein>
<feature type="domain" description="Fringe-like glycosyltransferase" evidence="10">
    <location>
        <begin position="197"/>
        <end position="353"/>
    </location>
</feature>
<comment type="caution">
    <text evidence="11">The sequence shown here is derived from an EMBL/GenBank/DDBJ whole genome shotgun (WGS) entry which is preliminary data.</text>
</comment>
<evidence type="ECO:0000256" key="2">
    <source>
        <dbReference type="ARBA" id="ARBA00022676"/>
    </source>
</evidence>
<keyword evidence="4 9" id="KW-0812">Transmembrane</keyword>
<keyword evidence="12" id="KW-1185">Reference proteome</keyword>
<keyword evidence="3" id="KW-0808">Transferase</keyword>
<dbReference type="Gene3D" id="3.90.550.50">
    <property type="match status" value="1"/>
</dbReference>
<reference evidence="11 12" key="1">
    <citation type="journal article" date="2024" name="Commun. Biol.">
        <title>Comparative genomic analysis of thermophilic fungi reveals convergent evolutionary adaptations and gene losses.</title>
        <authorList>
            <person name="Steindorff A.S."/>
            <person name="Aguilar-Pontes M.V."/>
            <person name="Robinson A.J."/>
            <person name="Andreopoulos B."/>
            <person name="LaButti K."/>
            <person name="Kuo A."/>
            <person name="Mondo S."/>
            <person name="Riley R."/>
            <person name="Otillar R."/>
            <person name="Haridas S."/>
            <person name="Lipzen A."/>
            <person name="Grimwood J."/>
            <person name="Schmutz J."/>
            <person name="Clum A."/>
            <person name="Reid I.D."/>
            <person name="Moisan M.C."/>
            <person name="Butler G."/>
            <person name="Nguyen T.T.M."/>
            <person name="Dewar K."/>
            <person name="Conant G."/>
            <person name="Drula E."/>
            <person name="Henrissat B."/>
            <person name="Hansel C."/>
            <person name="Singer S."/>
            <person name="Hutchinson M.I."/>
            <person name="de Vries R.P."/>
            <person name="Natvig D.O."/>
            <person name="Powell A.J."/>
            <person name="Tsang A."/>
            <person name="Grigoriev I.V."/>
        </authorList>
    </citation>
    <scope>NUCLEOTIDE SEQUENCE [LARGE SCALE GENOMIC DNA]</scope>
    <source>
        <strain evidence="11 12">CBS 494.80</strain>
    </source>
</reference>
<evidence type="ECO:0000256" key="4">
    <source>
        <dbReference type="ARBA" id="ARBA00022692"/>
    </source>
</evidence>
<keyword evidence="7 9" id="KW-0472">Membrane</keyword>
<comment type="subcellular location">
    <subcellularLocation>
        <location evidence="8">Endomembrane system</location>
        <topology evidence="8">Single-pass membrane protein</topology>
    </subcellularLocation>
    <subcellularLocation>
        <location evidence="1">Membrane</location>
        <topology evidence="1">Single-pass type II membrane protein</topology>
    </subcellularLocation>
</comment>
<keyword evidence="5" id="KW-0735">Signal-anchor</keyword>
<dbReference type="Proteomes" id="UP001595075">
    <property type="component" value="Unassembled WGS sequence"/>
</dbReference>
<dbReference type="EMBL" id="JAZHXI010000021">
    <property type="protein sequence ID" value="KAL2060545.1"/>
    <property type="molecule type" value="Genomic_DNA"/>
</dbReference>
<evidence type="ECO:0000256" key="9">
    <source>
        <dbReference type="SAM" id="Phobius"/>
    </source>
</evidence>
<evidence type="ECO:0000256" key="6">
    <source>
        <dbReference type="ARBA" id="ARBA00022989"/>
    </source>
</evidence>
<dbReference type="Pfam" id="PF02434">
    <property type="entry name" value="Fringe"/>
    <property type="match status" value="1"/>
</dbReference>
<evidence type="ECO:0000256" key="8">
    <source>
        <dbReference type="ARBA" id="ARBA00037847"/>
    </source>
</evidence>
<gene>
    <name evidence="11" type="ORF">VTL71DRAFT_9186</name>
</gene>
<organism evidence="11 12">
    <name type="scientific">Oculimacula yallundae</name>
    <dbReference type="NCBI Taxonomy" id="86028"/>
    <lineage>
        <taxon>Eukaryota</taxon>
        <taxon>Fungi</taxon>
        <taxon>Dikarya</taxon>
        <taxon>Ascomycota</taxon>
        <taxon>Pezizomycotina</taxon>
        <taxon>Leotiomycetes</taxon>
        <taxon>Helotiales</taxon>
        <taxon>Ploettnerulaceae</taxon>
        <taxon>Oculimacula</taxon>
    </lineage>
</organism>
<name>A0ABR4BSB8_9HELO</name>
<dbReference type="InterPro" id="IPR003378">
    <property type="entry name" value="Fringe-like_glycosylTrfase"/>
</dbReference>
<evidence type="ECO:0000256" key="7">
    <source>
        <dbReference type="ARBA" id="ARBA00023136"/>
    </source>
</evidence>
<evidence type="ECO:0000256" key="5">
    <source>
        <dbReference type="ARBA" id="ARBA00022968"/>
    </source>
</evidence>
<sequence>MPDNMIDASKENLKNHANMQRSNLRRSSMVDKIASSRAPRCRLHTVLVATVMVLVWGFFFWKIYSFNNSRSLMISDKPSSPHHQNAPQAELPLLPQEINLEHLINLTHTPIFEYSRAVINTEHFKGVRTELTRINQRLLGPWTRVQETDIAAVKIPQTAPITLQIPLPPRADTRIFSFGMATTVLRLHDSLSGVSHWMSNSQAQLHILAPSDENATEMETSMRKASINATIHVDEKPFAQRYISLLKTLYDERSINTRWLVLTDDDTFFPSIASLASHLTQNYDSRLSLLIGAMSDDLSVIGLYGLSASGGGGIFISIPLAEQVLQEPTWSKCLVLAHDEGDELLNDCLNRFTSVRPVFDRALHQMDIYNGEGSSPEAGYLESGRELLSIHHWKTWFEFYVAQGAAVALATGSEGIFQRWLFDGDTVLSNGYSIVEYPRAGDYGGITEKELAEVEYTWNEGDPEELWRYVHMMGPLRPRKTSERKRSARLFDAVGILAPEGRAIRQIYVEKSQINTAFRPRERVVELVWLI</sequence>
<evidence type="ECO:0000313" key="11">
    <source>
        <dbReference type="EMBL" id="KAL2060545.1"/>
    </source>
</evidence>
<evidence type="ECO:0000256" key="1">
    <source>
        <dbReference type="ARBA" id="ARBA00004606"/>
    </source>
</evidence>
<proteinExistence type="predicted"/>
<evidence type="ECO:0000256" key="3">
    <source>
        <dbReference type="ARBA" id="ARBA00022679"/>
    </source>
</evidence>
<evidence type="ECO:0000313" key="12">
    <source>
        <dbReference type="Proteomes" id="UP001595075"/>
    </source>
</evidence>
<dbReference type="PANTHER" id="PTHR10811">
    <property type="entry name" value="FRINGE-RELATED"/>
    <property type="match status" value="1"/>
</dbReference>
<accession>A0ABR4BSB8</accession>
<keyword evidence="2" id="KW-0328">Glycosyltransferase</keyword>
<keyword evidence="6 9" id="KW-1133">Transmembrane helix</keyword>
<evidence type="ECO:0000259" key="10">
    <source>
        <dbReference type="Pfam" id="PF02434"/>
    </source>
</evidence>